<proteinExistence type="predicted"/>
<reference evidence="1" key="2">
    <citation type="journal article" date="2015" name="Fish Shellfish Immunol.">
        <title>Early steps in the European eel (Anguilla anguilla)-Vibrio vulnificus interaction in the gills: Role of the RtxA13 toxin.</title>
        <authorList>
            <person name="Callol A."/>
            <person name="Pajuelo D."/>
            <person name="Ebbesson L."/>
            <person name="Teles M."/>
            <person name="MacKenzie S."/>
            <person name="Amaro C."/>
        </authorList>
    </citation>
    <scope>NUCLEOTIDE SEQUENCE</scope>
</reference>
<sequence length="19" mass="2142">MDLELLEQTQALAQPQAQD</sequence>
<evidence type="ECO:0000313" key="1">
    <source>
        <dbReference type="EMBL" id="JAH16553.1"/>
    </source>
</evidence>
<dbReference type="EMBL" id="GBXM01092024">
    <property type="protein sequence ID" value="JAH16553.1"/>
    <property type="molecule type" value="Transcribed_RNA"/>
</dbReference>
<name>A0A0E9QKC8_ANGAN</name>
<organism evidence="1">
    <name type="scientific">Anguilla anguilla</name>
    <name type="common">European freshwater eel</name>
    <name type="synonym">Muraena anguilla</name>
    <dbReference type="NCBI Taxonomy" id="7936"/>
    <lineage>
        <taxon>Eukaryota</taxon>
        <taxon>Metazoa</taxon>
        <taxon>Chordata</taxon>
        <taxon>Craniata</taxon>
        <taxon>Vertebrata</taxon>
        <taxon>Euteleostomi</taxon>
        <taxon>Actinopterygii</taxon>
        <taxon>Neopterygii</taxon>
        <taxon>Teleostei</taxon>
        <taxon>Anguilliformes</taxon>
        <taxon>Anguillidae</taxon>
        <taxon>Anguilla</taxon>
    </lineage>
</organism>
<dbReference type="AlphaFoldDB" id="A0A0E9QKC8"/>
<protein>
    <submittedName>
        <fullName evidence="1">Uncharacterized protein</fullName>
    </submittedName>
</protein>
<reference evidence="1" key="1">
    <citation type="submission" date="2014-11" db="EMBL/GenBank/DDBJ databases">
        <authorList>
            <person name="Amaro Gonzalez C."/>
        </authorList>
    </citation>
    <scope>NUCLEOTIDE SEQUENCE</scope>
</reference>
<accession>A0A0E9QKC8</accession>